<evidence type="ECO:0000256" key="1">
    <source>
        <dbReference type="SAM" id="SignalP"/>
    </source>
</evidence>
<proteinExistence type="predicted"/>
<gene>
    <name evidence="2" type="ORF">PL336_05070</name>
</gene>
<feature type="signal peptide" evidence="1">
    <location>
        <begin position="1"/>
        <end position="19"/>
    </location>
</feature>
<accession>A0AAX3LSL8</accession>
<evidence type="ECO:0000313" key="2">
    <source>
        <dbReference type="EMBL" id="WCE71223.1"/>
    </source>
</evidence>
<organism evidence="2 3">
    <name type="scientific">Sulfitobacter faviae</name>
    <dbReference type="NCBI Taxonomy" id="1775881"/>
    <lineage>
        <taxon>Bacteria</taxon>
        <taxon>Pseudomonadati</taxon>
        <taxon>Pseudomonadota</taxon>
        <taxon>Alphaproteobacteria</taxon>
        <taxon>Rhodobacterales</taxon>
        <taxon>Roseobacteraceae</taxon>
        <taxon>Sulfitobacter</taxon>
    </lineage>
</organism>
<feature type="chain" id="PRO_5043376800" evidence="1">
    <location>
        <begin position="20"/>
        <end position="100"/>
    </location>
</feature>
<keyword evidence="1" id="KW-0732">Signal</keyword>
<dbReference type="Proteomes" id="UP001210770">
    <property type="component" value="Chromosome"/>
</dbReference>
<dbReference type="RefSeq" id="WP_271689382.1">
    <property type="nucleotide sequence ID" value="NZ_CP116423.1"/>
</dbReference>
<sequence length="100" mass="10673">MKLIMTTAAAALISTAAVADNSTRHNDIFLDTSVNADASDVYGNNDRMRNPHASTKANDIMLNTADTDKNRDTVMSTRNALRSPGEGYVYGGFGTGNDSK</sequence>
<evidence type="ECO:0000313" key="3">
    <source>
        <dbReference type="Proteomes" id="UP001210770"/>
    </source>
</evidence>
<reference evidence="2" key="1">
    <citation type="submission" date="2023-01" db="EMBL/GenBank/DDBJ databases">
        <title>Comparative genomic analysis of cold water coral derived Sulfitobacter faviae: insights into their metabolism and habitat adaptation.</title>
        <authorList>
            <person name="Guo Y."/>
            <person name="Lin S."/>
            <person name="Huang Z."/>
            <person name="Tang K."/>
            <person name="Wang X."/>
        </authorList>
    </citation>
    <scope>NUCLEOTIDE SEQUENCE</scope>
    <source>
        <strain evidence="2">SCSIO W_1865</strain>
    </source>
</reference>
<dbReference type="EMBL" id="CP116423">
    <property type="protein sequence ID" value="WCE71223.1"/>
    <property type="molecule type" value="Genomic_DNA"/>
</dbReference>
<name>A0AAX3LSL8_9RHOB</name>
<dbReference type="AlphaFoldDB" id="A0AAX3LSL8"/>
<protein>
    <submittedName>
        <fullName evidence="2">Uncharacterized protein</fullName>
    </submittedName>
</protein>